<keyword evidence="3" id="KW-1185">Reference proteome</keyword>
<dbReference type="AlphaFoldDB" id="A0AAV7UKT6"/>
<protein>
    <submittedName>
        <fullName evidence="2">Uncharacterized protein</fullName>
    </submittedName>
</protein>
<evidence type="ECO:0000313" key="3">
    <source>
        <dbReference type="Proteomes" id="UP001066276"/>
    </source>
</evidence>
<feature type="region of interest" description="Disordered" evidence="1">
    <location>
        <begin position="305"/>
        <end position="330"/>
    </location>
</feature>
<proteinExistence type="predicted"/>
<organism evidence="2 3">
    <name type="scientific">Pleurodeles waltl</name>
    <name type="common">Iberian ribbed newt</name>
    <dbReference type="NCBI Taxonomy" id="8319"/>
    <lineage>
        <taxon>Eukaryota</taxon>
        <taxon>Metazoa</taxon>
        <taxon>Chordata</taxon>
        <taxon>Craniata</taxon>
        <taxon>Vertebrata</taxon>
        <taxon>Euteleostomi</taxon>
        <taxon>Amphibia</taxon>
        <taxon>Batrachia</taxon>
        <taxon>Caudata</taxon>
        <taxon>Salamandroidea</taxon>
        <taxon>Salamandridae</taxon>
        <taxon>Pleurodelinae</taxon>
        <taxon>Pleurodeles</taxon>
    </lineage>
</organism>
<evidence type="ECO:0000313" key="2">
    <source>
        <dbReference type="EMBL" id="KAJ1189448.1"/>
    </source>
</evidence>
<evidence type="ECO:0000256" key="1">
    <source>
        <dbReference type="SAM" id="MobiDB-lite"/>
    </source>
</evidence>
<accession>A0AAV7UKT6</accession>
<comment type="caution">
    <text evidence="2">The sequence shown here is derived from an EMBL/GenBank/DDBJ whole genome shotgun (WGS) entry which is preliminary data.</text>
</comment>
<feature type="region of interest" description="Disordered" evidence="1">
    <location>
        <begin position="148"/>
        <end position="168"/>
    </location>
</feature>
<dbReference type="Proteomes" id="UP001066276">
    <property type="component" value="Chromosome 3_1"/>
</dbReference>
<name>A0AAV7UKT6_PLEWA</name>
<sequence>MLCLSRDATSRASDELDIPPGNVSLQQLRLRDGLFICRFNGTVVLMNKSALIHVTAWGRGHEAKDGARLIRLLRRGLNFSCYPGPPPGQIDGERVREPVWVTRAPVEPRASLAEPVGDGWRAPWPGACRRVNAGSQTERVSGHAAGCGTARRLRGSQPTAAGETGAPPLLPGGCCRADRGKPCVSETAEDGVTATGGACGPSVPILASKEKLQERGPSCREPCCGADPACGMVCLAEGASGVADTHFEHRHTPAERAGPREGRPEGGKYRTLGRARRSADRGAPCWMVVPVVAYCVNGALAPELGTSMVGPGPQSMKDRPASSGEMGIPG</sequence>
<gene>
    <name evidence="2" type="ORF">NDU88_006193</name>
</gene>
<reference evidence="2" key="1">
    <citation type="journal article" date="2022" name="bioRxiv">
        <title>Sequencing and chromosome-scale assembly of the giantPleurodeles waltlgenome.</title>
        <authorList>
            <person name="Brown T."/>
            <person name="Elewa A."/>
            <person name="Iarovenko S."/>
            <person name="Subramanian E."/>
            <person name="Araus A.J."/>
            <person name="Petzold A."/>
            <person name="Susuki M."/>
            <person name="Suzuki K.-i.T."/>
            <person name="Hayashi T."/>
            <person name="Toyoda A."/>
            <person name="Oliveira C."/>
            <person name="Osipova E."/>
            <person name="Leigh N.D."/>
            <person name="Simon A."/>
            <person name="Yun M.H."/>
        </authorList>
    </citation>
    <scope>NUCLEOTIDE SEQUENCE</scope>
    <source>
        <strain evidence="2">20211129_DDA</strain>
        <tissue evidence="2">Liver</tissue>
    </source>
</reference>
<dbReference type="EMBL" id="JANPWB010000005">
    <property type="protein sequence ID" value="KAJ1189448.1"/>
    <property type="molecule type" value="Genomic_DNA"/>
</dbReference>